<sequence>MIDPDDAYQTAATETVELANRLAADTPDNHPWDIADGLLAGAVHYWLYSRQPCGDPMCEDCSAFATADLRVAELKRLVEQLAQDSDYYHSPTDVNVGRA</sequence>
<organism evidence="1 2">
    <name type="scientific">Thioalkalivibrio sulfidiphilus (strain HL-EbGR7)</name>
    <dbReference type="NCBI Taxonomy" id="396588"/>
    <lineage>
        <taxon>Bacteria</taxon>
        <taxon>Pseudomonadati</taxon>
        <taxon>Pseudomonadota</taxon>
        <taxon>Gammaproteobacteria</taxon>
        <taxon>Chromatiales</taxon>
        <taxon>Ectothiorhodospiraceae</taxon>
        <taxon>Thioalkalivibrio</taxon>
    </lineage>
</organism>
<dbReference type="STRING" id="396588.Tgr7_0169"/>
<dbReference type="RefSeq" id="WP_012636757.1">
    <property type="nucleotide sequence ID" value="NC_011901.1"/>
</dbReference>
<dbReference type="Proteomes" id="UP000002383">
    <property type="component" value="Chromosome"/>
</dbReference>
<dbReference type="HOGENOM" id="CLU_161152_0_0_6"/>
<dbReference type="KEGG" id="tgr:Tgr7_0169"/>
<dbReference type="OrthoDB" id="5784205at2"/>
<evidence type="ECO:0000313" key="2">
    <source>
        <dbReference type="Proteomes" id="UP000002383"/>
    </source>
</evidence>
<evidence type="ECO:0000313" key="1">
    <source>
        <dbReference type="EMBL" id="ACL71268.1"/>
    </source>
</evidence>
<dbReference type="EMBL" id="CP001339">
    <property type="protein sequence ID" value="ACL71268.1"/>
    <property type="molecule type" value="Genomic_DNA"/>
</dbReference>
<dbReference type="AlphaFoldDB" id="B8GTY5"/>
<accession>B8GTY5</accession>
<reference evidence="1 2" key="1">
    <citation type="journal article" date="2011" name="Stand. Genomic Sci.">
        <title>Complete genome sequence of 'Thioalkalivibrio sulfidophilus' HL-EbGr7.</title>
        <authorList>
            <person name="Muyzer G."/>
            <person name="Sorokin D.Y."/>
            <person name="Mavromatis K."/>
            <person name="Lapidus A."/>
            <person name="Clum A."/>
            <person name="Ivanova N."/>
            <person name="Pati A."/>
            <person name="d'Haeseleer P."/>
            <person name="Woyke T."/>
            <person name="Kyrpides N.C."/>
        </authorList>
    </citation>
    <scope>NUCLEOTIDE SEQUENCE [LARGE SCALE GENOMIC DNA]</scope>
    <source>
        <strain evidence="1 2">HL-EbGR7</strain>
    </source>
</reference>
<proteinExistence type="predicted"/>
<name>B8GTY5_THISH</name>
<gene>
    <name evidence="1" type="ordered locus">Tgr7_0169</name>
</gene>
<protein>
    <submittedName>
        <fullName evidence="1">Uncharacterized protein</fullName>
    </submittedName>
</protein>
<keyword evidence="2" id="KW-1185">Reference proteome</keyword>